<dbReference type="EMBL" id="JBJKBG010000008">
    <property type="protein sequence ID" value="KAL3728941.1"/>
    <property type="molecule type" value="Genomic_DNA"/>
</dbReference>
<sequence length="114" mass="12964">MGIAVPSILRDRIIKCMPSEERWVVLVGPYEHHSNPLSWRQSLAEVIEIRLDKDGSIDMEDLRQKLKSYRDADRPIMGSFSACSIVTGFCTDTRAVTKLLHQFGTFACFDFAAR</sequence>
<evidence type="ECO:0000256" key="1">
    <source>
        <dbReference type="ARBA" id="ARBA00022898"/>
    </source>
</evidence>
<gene>
    <name evidence="3" type="ORF">ACJRO7_033519</name>
</gene>
<evidence type="ECO:0000313" key="3">
    <source>
        <dbReference type="EMBL" id="KAL3728941.1"/>
    </source>
</evidence>
<dbReference type="Proteomes" id="UP001634007">
    <property type="component" value="Unassembled WGS sequence"/>
</dbReference>
<dbReference type="Gene3D" id="3.40.640.10">
    <property type="entry name" value="Type I PLP-dependent aspartate aminotransferase-like (Major domain)"/>
    <property type="match status" value="1"/>
</dbReference>
<accession>A0ABD3JLM8</accession>
<dbReference type="AlphaFoldDB" id="A0ABD3JLM8"/>
<name>A0ABD3JLM8_EUCGL</name>
<dbReference type="SUPFAM" id="SSF53383">
    <property type="entry name" value="PLP-dependent transferases"/>
    <property type="match status" value="1"/>
</dbReference>
<dbReference type="PANTHER" id="PTHR43586">
    <property type="entry name" value="CYSTEINE DESULFURASE"/>
    <property type="match status" value="1"/>
</dbReference>
<dbReference type="Pfam" id="PF00266">
    <property type="entry name" value="Aminotran_5"/>
    <property type="match status" value="1"/>
</dbReference>
<protein>
    <recommendedName>
        <fullName evidence="2">Aminotransferase class V domain-containing protein</fullName>
    </recommendedName>
</protein>
<dbReference type="InterPro" id="IPR000192">
    <property type="entry name" value="Aminotrans_V_dom"/>
</dbReference>
<proteinExistence type="predicted"/>
<dbReference type="InterPro" id="IPR015421">
    <property type="entry name" value="PyrdxlP-dep_Trfase_major"/>
</dbReference>
<keyword evidence="1" id="KW-0663">Pyridoxal phosphate</keyword>
<reference evidence="3 4" key="1">
    <citation type="submission" date="2024-11" db="EMBL/GenBank/DDBJ databases">
        <title>Chromosome-level genome assembly of Eucalyptus globulus Labill. provides insights into its genome evolution.</title>
        <authorList>
            <person name="Li X."/>
        </authorList>
    </citation>
    <scope>NUCLEOTIDE SEQUENCE [LARGE SCALE GENOMIC DNA]</scope>
    <source>
        <strain evidence="3">CL2024</strain>
        <tissue evidence="3">Fresh tender leaves</tissue>
    </source>
</reference>
<comment type="caution">
    <text evidence="3">The sequence shown here is derived from an EMBL/GenBank/DDBJ whole genome shotgun (WGS) entry which is preliminary data.</text>
</comment>
<organism evidence="3 4">
    <name type="scientific">Eucalyptus globulus</name>
    <name type="common">Tasmanian blue gum</name>
    <dbReference type="NCBI Taxonomy" id="34317"/>
    <lineage>
        <taxon>Eukaryota</taxon>
        <taxon>Viridiplantae</taxon>
        <taxon>Streptophyta</taxon>
        <taxon>Embryophyta</taxon>
        <taxon>Tracheophyta</taxon>
        <taxon>Spermatophyta</taxon>
        <taxon>Magnoliopsida</taxon>
        <taxon>eudicotyledons</taxon>
        <taxon>Gunneridae</taxon>
        <taxon>Pentapetalae</taxon>
        <taxon>rosids</taxon>
        <taxon>malvids</taxon>
        <taxon>Myrtales</taxon>
        <taxon>Myrtaceae</taxon>
        <taxon>Myrtoideae</taxon>
        <taxon>Eucalypteae</taxon>
        <taxon>Eucalyptus</taxon>
    </lineage>
</organism>
<keyword evidence="4" id="KW-1185">Reference proteome</keyword>
<evidence type="ECO:0000313" key="4">
    <source>
        <dbReference type="Proteomes" id="UP001634007"/>
    </source>
</evidence>
<feature type="domain" description="Aminotransferase class V" evidence="2">
    <location>
        <begin position="24"/>
        <end position="113"/>
    </location>
</feature>
<dbReference type="PANTHER" id="PTHR43586:SF8">
    <property type="entry name" value="CYSTEINE DESULFURASE 1, CHLOROPLASTIC"/>
    <property type="match status" value="1"/>
</dbReference>
<dbReference type="InterPro" id="IPR015424">
    <property type="entry name" value="PyrdxlP-dep_Trfase"/>
</dbReference>
<evidence type="ECO:0000259" key="2">
    <source>
        <dbReference type="Pfam" id="PF00266"/>
    </source>
</evidence>